<dbReference type="Proteomes" id="UP000530032">
    <property type="component" value="Unassembled WGS sequence"/>
</dbReference>
<comment type="caution">
    <text evidence="3">The sequence shown here is derived from an EMBL/GenBank/DDBJ whole genome shotgun (WGS) entry which is preliminary data.</text>
</comment>
<organism evidence="3 4">
    <name type="scientific">Comamonas suwonensis</name>
    <dbReference type="NCBI Taxonomy" id="2606214"/>
    <lineage>
        <taxon>Bacteria</taxon>
        <taxon>Pseudomonadati</taxon>
        <taxon>Pseudomonadota</taxon>
        <taxon>Betaproteobacteria</taxon>
        <taxon>Burkholderiales</taxon>
        <taxon>Comamonadaceae</taxon>
        <taxon>Comamonas</taxon>
    </lineage>
</organism>
<proteinExistence type="predicted"/>
<keyword evidence="4" id="KW-1185">Reference proteome</keyword>
<dbReference type="AlphaFoldDB" id="A0A843BCL2"/>
<name>A0A843BCL2_9BURK</name>
<feature type="region of interest" description="Disordered" evidence="2">
    <location>
        <begin position="117"/>
        <end position="175"/>
    </location>
</feature>
<protein>
    <recommendedName>
        <fullName evidence="5">EF-hand domain-containing protein</fullName>
    </recommendedName>
</protein>
<evidence type="ECO:0000313" key="4">
    <source>
        <dbReference type="Proteomes" id="UP000530032"/>
    </source>
</evidence>
<keyword evidence="1" id="KW-0175">Coiled coil</keyword>
<gene>
    <name evidence="3" type="ORF">HF327_021645</name>
</gene>
<feature type="coiled-coil region" evidence="1">
    <location>
        <begin position="66"/>
        <end position="100"/>
    </location>
</feature>
<evidence type="ECO:0000256" key="2">
    <source>
        <dbReference type="SAM" id="MobiDB-lite"/>
    </source>
</evidence>
<accession>A0A843BCL2</accession>
<feature type="compositionally biased region" description="Low complexity" evidence="2">
    <location>
        <begin position="129"/>
        <end position="162"/>
    </location>
</feature>
<dbReference type="RefSeq" id="WP_198462412.1">
    <property type="nucleotide sequence ID" value="NZ_JABBCQ020000041.1"/>
</dbReference>
<reference evidence="3" key="1">
    <citation type="submission" date="2020-12" db="EMBL/GenBank/DDBJ databases">
        <title>Comamonas sp. nov., isolated from stream water.</title>
        <authorList>
            <person name="Park K.-H."/>
        </authorList>
    </citation>
    <scope>NUCLEOTIDE SEQUENCE</scope>
    <source>
        <strain evidence="3">EJ-4</strain>
    </source>
</reference>
<evidence type="ECO:0008006" key="5">
    <source>
        <dbReference type="Google" id="ProtNLM"/>
    </source>
</evidence>
<evidence type="ECO:0000256" key="1">
    <source>
        <dbReference type="SAM" id="Coils"/>
    </source>
</evidence>
<evidence type="ECO:0000313" key="3">
    <source>
        <dbReference type="EMBL" id="MBI1627072.1"/>
    </source>
</evidence>
<dbReference type="EMBL" id="JABBCQ020000041">
    <property type="protein sequence ID" value="MBI1627072.1"/>
    <property type="molecule type" value="Genomic_DNA"/>
</dbReference>
<sequence length="175" mass="19219">MFRHIKDGRVSATVDRDGQKQIDVAELLRVFGELQSPVAEPKTVSDRTRLTHKSETVPSVAYQIELEKLRAQLELKAAELAMAKERISELKSREHQVVEEKNRLLTLIEQQSRLLAAPTPKAAPRKRTAPSATKVVPKVAAPKPKATPKKALLSAAKAVATKPASKAPARKRVGK</sequence>